<dbReference type="RefSeq" id="WP_264533464.1">
    <property type="nucleotide sequence ID" value="NZ_CP092332.1"/>
</dbReference>
<keyword evidence="2" id="KW-1185">Reference proteome</keyword>
<protein>
    <submittedName>
        <fullName evidence="1">Uncharacterized protein</fullName>
    </submittedName>
</protein>
<proteinExistence type="predicted"/>
<accession>A0ABY8N683</accession>
<evidence type="ECO:0000313" key="2">
    <source>
        <dbReference type="Proteomes" id="UP001232117"/>
    </source>
</evidence>
<reference evidence="1 2" key="1">
    <citation type="submission" date="2022-02" db="EMBL/GenBank/DDBJ databases">
        <authorList>
            <person name="Cha I.-T."/>
            <person name="Lee K.-E."/>
            <person name="Park S.-J."/>
        </authorList>
    </citation>
    <scope>NUCLEOTIDE SEQUENCE [LARGE SCALE GENOMIC DNA]</scope>
    <source>
        <strain evidence="1 2">K3R-10</strain>
    </source>
</reference>
<evidence type="ECO:0000313" key="1">
    <source>
        <dbReference type="EMBL" id="WGK93807.1"/>
    </source>
</evidence>
<sequence>MAKINNKNVYNQDPNPSMKDYLIGTDGNSGSKMTKNFDLGSVFALFNRFLGYNVFVFAEDLIEYPKGTKGYFYCYDVNNQITKLFSNTKKIVFSRTDLYGDIVLDFFQKIVSSESFAFRLTNFEDRNNFIFLTPSNFLIDNTTLTFSIDITVLTYLNSGNFIPNSTYLLSLEYYSQDKNPIPIKPMELRIIARGPNNNTGNDLAGDIVEGWGTWDSNTNSGVYWKRAIYNGGNRSDRANYTPIETIDF</sequence>
<dbReference type="Proteomes" id="UP001232117">
    <property type="component" value="Chromosome"/>
</dbReference>
<gene>
    <name evidence="1" type="ORF">MG292_06800</name>
</gene>
<dbReference type="EMBL" id="CP092332">
    <property type="protein sequence ID" value="WGK93807.1"/>
    <property type="molecule type" value="Genomic_DNA"/>
</dbReference>
<name>A0ABY8N683_9FLAO</name>
<reference evidence="1 2" key="2">
    <citation type="submission" date="2023-06" db="EMBL/GenBank/DDBJ databases">
        <title>Complete Genome Sequence of Flavobacterium keumense K3R-10.</title>
        <authorList>
            <person name="Jeong H."/>
            <person name="Jhang S.Y."/>
            <person name="Kim J.N."/>
        </authorList>
    </citation>
    <scope>NUCLEOTIDE SEQUENCE [LARGE SCALE GENOMIC DNA]</scope>
    <source>
        <strain evidence="1 2">K3R-10</strain>
    </source>
</reference>
<organism evidence="1 2">
    <name type="scientific">Flavobacterium keumense</name>
    <dbReference type="NCBI Taxonomy" id="1306518"/>
    <lineage>
        <taxon>Bacteria</taxon>
        <taxon>Pseudomonadati</taxon>
        <taxon>Bacteroidota</taxon>
        <taxon>Flavobacteriia</taxon>
        <taxon>Flavobacteriales</taxon>
        <taxon>Flavobacteriaceae</taxon>
        <taxon>Flavobacterium</taxon>
    </lineage>
</organism>